<protein>
    <submittedName>
        <fullName evidence="1">Uncharacterized protein</fullName>
    </submittedName>
</protein>
<dbReference type="SUPFAM" id="SSF48371">
    <property type="entry name" value="ARM repeat"/>
    <property type="match status" value="1"/>
</dbReference>
<dbReference type="RefSeq" id="WP_176230249.1">
    <property type="nucleotide sequence ID" value="NZ_BLSB01000190.1"/>
</dbReference>
<dbReference type="AlphaFoldDB" id="A0A6V8PTW7"/>
<reference evidence="1 2" key="1">
    <citation type="journal article" date="2020" name="Front. Microbiol.">
        <title>Single-cell genomics of novel Actinobacteria with the Wood-Ljungdahl pathway discovered in a serpentinizing system.</title>
        <authorList>
            <person name="Merino N."/>
            <person name="Kawai M."/>
            <person name="Boyd E.S."/>
            <person name="Colman D.R."/>
            <person name="McGlynn S.E."/>
            <person name="Nealson K.H."/>
            <person name="Kurokawa K."/>
            <person name="Hongoh Y."/>
        </authorList>
    </citation>
    <scope>NUCLEOTIDE SEQUENCE [LARGE SCALE GENOMIC DNA]</scope>
    <source>
        <strain evidence="1 2">S43</strain>
    </source>
</reference>
<sequence>MKFAESLMANLELPPSKWLSLKDIDVIDILFQRLAWPSPLVREWAATAIASLLKESPSKEAIFKRLLQWIKSQQLESMVAVSLLPLVKALEKNRDQVEYLQIDKIIESIPLTSVVIERLVDELSYLLGVDSKTPSKRKIINPVPSPYGT</sequence>
<proteinExistence type="predicted"/>
<accession>A0A6V8PTW7</accession>
<name>A0A6V8PTW7_9ACTN</name>
<feature type="non-terminal residue" evidence="1">
    <location>
        <position position="149"/>
    </location>
</feature>
<gene>
    <name evidence="1" type="ORF">HKBW3S43_01516</name>
</gene>
<dbReference type="EMBL" id="BLSB01000190">
    <property type="protein sequence ID" value="GFP35727.1"/>
    <property type="molecule type" value="Genomic_DNA"/>
</dbReference>
<comment type="caution">
    <text evidence="1">The sequence shown here is derived from an EMBL/GenBank/DDBJ whole genome shotgun (WGS) entry which is preliminary data.</text>
</comment>
<organism evidence="1 2">
    <name type="scientific">Candidatus Hakubella thermalkaliphila</name>
    <dbReference type="NCBI Taxonomy" id="2754717"/>
    <lineage>
        <taxon>Bacteria</taxon>
        <taxon>Bacillati</taxon>
        <taxon>Actinomycetota</taxon>
        <taxon>Actinomycetota incertae sedis</taxon>
        <taxon>Candidatus Hakubellales</taxon>
        <taxon>Candidatus Hakubellaceae</taxon>
        <taxon>Candidatus Hakubella</taxon>
    </lineage>
</organism>
<dbReference type="Proteomes" id="UP000576480">
    <property type="component" value="Unassembled WGS sequence"/>
</dbReference>
<evidence type="ECO:0000313" key="1">
    <source>
        <dbReference type="EMBL" id="GFP35727.1"/>
    </source>
</evidence>
<evidence type="ECO:0000313" key="2">
    <source>
        <dbReference type="Proteomes" id="UP000576480"/>
    </source>
</evidence>
<dbReference type="InterPro" id="IPR016024">
    <property type="entry name" value="ARM-type_fold"/>
</dbReference>